<feature type="chain" id="PRO_5037552033" evidence="1">
    <location>
        <begin position="22"/>
        <end position="95"/>
    </location>
</feature>
<evidence type="ECO:0000313" key="2">
    <source>
        <dbReference type="Proteomes" id="UP000887566"/>
    </source>
</evidence>
<evidence type="ECO:0000313" key="3">
    <source>
        <dbReference type="WBParaSite" id="PSAMB.scaffold604size46016.g7234.t1"/>
    </source>
</evidence>
<protein>
    <submittedName>
        <fullName evidence="3">Uncharacterized protein</fullName>
    </submittedName>
</protein>
<organism evidence="2 3">
    <name type="scientific">Plectus sambesii</name>
    <dbReference type="NCBI Taxonomy" id="2011161"/>
    <lineage>
        <taxon>Eukaryota</taxon>
        <taxon>Metazoa</taxon>
        <taxon>Ecdysozoa</taxon>
        <taxon>Nematoda</taxon>
        <taxon>Chromadorea</taxon>
        <taxon>Plectida</taxon>
        <taxon>Plectina</taxon>
        <taxon>Plectoidea</taxon>
        <taxon>Plectidae</taxon>
        <taxon>Plectus</taxon>
    </lineage>
</organism>
<reference evidence="3" key="1">
    <citation type="submission" date="2022-11" db="UniProtKB">
        <authorList>
            <consortium name="WormBaseParasite"/>
        </authorList>
    </citation>
    <scope>IDENTIFICATION</scope>
</reference>
<keyword evidence="1" id="KW-0732">Signal</keyword>
<feature type="signal peptide" evidence="1">
    <location>
        <begin position="1"/>
        <end position="21"/>
    </location>
</feature>
<dbReference type="AlphaFoldDB" id="A0A914X1H0"/>
<sequence length="95" mass="10989">MLYRGFALLLIICSLVLLTAAMDEDDASDFCMKYCKSSSEESICVPACILEMLNERENAGNRIFTERLAEKRGRGGWVIPRTRYFRKDHRDTGRY</sequence>
<name>A0A914X1H0_9BILA</name>
<accession>A0A914X1H0</accession>
<keyword evidence="2" id="KW-1185">Reference proteome</keyword>
<dbReference type="WBParaSite" id="PSAMB.scaffold604size46016.g7234.t1">
    <property type="protein sequence ID" value="PSAMB.scaffold604size46016.g7234.t1"/>
    <property type="gene ID" value="PSAMB.scaffold604size46016.g7234"/>
</dbReference>
<evidence type="ECO:0000256" key="1">
    <source>
        <dbReference type="SAM" id="SignalP"/>
    </source>
</evidence>
<proteinExistence type="predicted"/>
<dbReference type="Proteomes" id="UP000887566">
    <property type="component" value="Unplaced"/>
</dbReference>